<gene>
    <name evidence="2" type="ORF">C1645_822745</name>
</gene>
<keyword evidence="2" id="KW-0808">Transferase</keyword>
<dbReference type="OrthoDB" id="2386294at2759"/>
<evidence type="ECO:0000259" key="1">
    <source>
        <dbReference type="PROSITE" id="PS50011"/>
    </source>
</evidence>
<protein>
    <submittedName>
        <fullName evidence="2">Kinase-like domain-containing protein</fullName>
    </submittedName>
</protein>
<dbReference type="GO" id="GO:0005524">
    <property type="term" value="F:ATP binding"/>
    <property type="evidence" value="ECO:0007669"/>
    <property type="project" value="InterPro"/>
</dbReference>
<dbReference type="InterPro" id="IPR000719">
    <property type="entry name" value="Prot_kinase_dom"/>
</dbReference>
<evidence type="ECO:0000313" key="3">
    <source>
        <dbReference type="Proteomes" id="UP000265703"/>
    </source>
</evidence>
<organism evidence="2 3">
    <name type="scientific">Glomus cerebriforme</name>
    <dbReference type="NCBI Taxonomy" id="658196"/>
    <lineage>
        <taxon>Eukaryota</taxon>
        <taxon>Fungi</taxon>
        <taxon>Fungi incertae sedis</taxon>
        <taxon>Mucoromycota</taxon>
        <taxon>Glomeromycotina</taxon>
        <taxon>Glomeromycetes</taxon>
        <taxon>Glomerales</taxon>
        <taxon>Glomeraceae</taxon>
        <taxon>Glomus</taxon>
    </lineage>
</organism>
<dbReference type="InterPro" id="IPR051681">
    <property type="entry name" value="Ser/Thr_Kinases-Pseudokinases"/>
</dbReference>
<sequence length="259" mass="30461">MEERRICENCKQECIATTYCEYCVRNYLKAKFSDWTSENNVIDNLIQKCQTETLVPKMVVEWIPYNNLQNIKYLTKVGGLNVILKKLKNVENADQSWLEEVYYMLVMRKMDIDLRNYLQQNHNQLIWKERILIMCDIINAIDRIHREKAIHRDLHSGNILYSQFNGRWFVSDLGFCGPADKSPKSIYGNLPYVAPEEISSGQPPFNNYNHDYYLATNIINGTRPKIVPETSLEYKNLMEQCWNADPLKRSDIGTNFQKI</sequence>
<evidence type="ECO:0000313" key="2">
    <source>
        <dbReference type="EMBL" id="RIA90908.1"/>
    </source>
</evidence>
<dbReference type="PROSITE" id="PS50011">
    <property type="entry name" value="PROTEIN_KINASE_DOM"/>
    <property type="match status" value="1"/>
</dbReference>
<dbReference type="EMBL" id="QKYT01000167">
    <property type="protein sequence ID" value="RIA90908.1"/>
    <property type="molecule type" value="Genomic_DNA"/>
</dbReference>
<dbReference type="Gene3D" id="1.10.510.10">
    <property type="entry name" value="Transferase(Phosphotransferase) domain 1"/>
    <property type="match status" value="2"/>
</dbReference>
<dbReference type="AlphaFoldDB" id="A0A397SXW9"/>
<dbReference type="GO" id="GO:0004674">
    <property type="term" value="F:protein serine/threonine kinase activity"/>
    <property type="evidence" value="ECO:0007669"/>
    <property type="project" value="TreeGrafter"/>
</dbReference>
<dbReference type="PANTHER" id="PTHR44329:SF6">
    <property type="entry name" value="RECEPTOR-INTERACTING SERINE_THREONINE-PROTEIN KINASE 1"/>
    <property type="match status" value="1"/>
</dbReference>
<dbReference type="Pfam" id="PF00069">
    <property type="entry name" value="Pkinase"/>
    <property type="match status" value="1"/>
</dbReference>
<keyword evidence="2" id="KW-0418">Kinase</keyword>
<dbReference type="SUPFAM" id="SSF56112">
    <property type="entry name" value="Protein kinase-like (PK-like)"/>
    <property type="match status" value="1"/>
</dbReference>
<accession>A0A397SXW9</accession>
<dbReference type="PANTHER" id="PTHR44329">
    <property type="entry name" value="SERINE/THREONINE-PROTEIN KINASE TNNI3K-RELATED"/>
    <property type="match status" value="1"/>
</dbReference>
<dbReference type="InterPro" id="IPR011009">
    <property type="entry name" value="Kinase-like_dom_sf"/>
</dbReference>
<proteinExistence type="predicted"/>
<reference evidence="2 3" key="1">
    <citation type="submission" date="2018-06" db="EMBL/GenBank/DDBJ databases">
        <title>Comparative genomics reveals the genomic features of Rhizophagus irregularis, R. cerebriforme, R. diaphanum and Gigaspora rosea, and their symbiotic lifestyle signature.</title>
        <authorList>
            <person name="Morin E."/>
            <person name="San Clemente H."/>
            <person name="Chen E.C.H."/>
            <person name="De La Providencia I."/>
            <person name="Hainaut M."/>
            <person name="Kuo A."/>
            <person name="Kohler A."/>
            <person name="Murat C."/>
            <person name="Tang N."/>
            <person name="Roy S."/>
            <person name="Loubradou J."/>
            <person name="Henrissat B."/>
            <person name="Grigoriev I.V."/>
            <person name="Corradi N."/>
            <person name="Roux C."/>
            <person name="Martin F.M."/>
        </authorList>
    </citation>
    <scope>NUCLEOTIDE SEQUENCE [LARGE SCALE GENOMIC DNA]</scope>
    <source>
        <strain evidence="2 3">DAOM 227022</strain>
    </source>
</reference>
<feature type="domain" description="Protein kinase" evidence="1">
    <location>
        <begin position="1"/>
        <end position="259"/>
    </location>
</feature>
<comment type="caution">
    <text evidence="2">The sequence shown here is derived from an EMBL/GenBank/DDBJ whole genome shotgun (WGS) entry which is preliminary data.</text>
</comment>
<keyword evidence="3" id="KW-1185">Reference proteome</keyword>
<name>A0A397SXW9_9GLOM</name>
<dbReference type="Proteomes" id="UP000265703">
    <property type="component" value="Unassembled WGS sequence"/>
</dbReference>